<keyword evidence="2" id="KW-1185">Reference proteome</keyword>
<reference evidence="1 2" key="1">
    <citation type="journal article" date="2013" name="Curr. Biol.">
        <title>The Genome of the Foraminiferan Reticulomyxa filosa.</title>
        <authorList>
            <person name="Glockner G."/>
            <person name="Hulsmann N."/>
            <person name="Schleicher M."/>
            <person name="Noegel A.A."/>
            <person name="Eichinger L."/>
            <person name="Gallinger C."/>
            <person name="Pawlowski J."/>
            <person name="Sierra R."/>
            <person name="Euteneuer U."/>
            <person name="Pillet L."/>
            <person name="Moustafa A."/>
            <person name="Platzer M."/>
            <person name="Groth M."/>
            <person name="Szafranski K."/>
            <person name="Schliwa M."/>
        </authorList>
    </citation>
    <scope>NUCLEOTIDE SEQUENCE [LARGE SCALE GENOMIC DNA]</scope>
</reference>
<protein>
    <submittedName>
        <fullName evidence="1">Uncharacterized protein</fullName>
    </submittedName>
</protein>
<accession>X6MMK4</accession>
<evidence type="ECO:0000313" key="1">
    <source>
        <dbReference type="EMBL" id="ETO15089.1"/>
    </source>
</evidence>
<organism evidence="1 2">
    <name type="scientific">Reticulomyxa filosa</name>
    <dbReference type="NCBI Taxonomy" id="46433"/>
    <lineage>
        <taxon>Eukaryota</taxon>
        <taxon>Sar</taxon>
        <taxon>Rhizaria</taxon>
        <taxon>Retaria</taxon>
        <taxon>Foraminifera</taxon>
        <taxon>Monothalamids</taxon>
        <taxon>Reticulomyxidae</taxon>
        <taxon>Reticulomyxa</taxon>
    </lineage>
</organism>
<gene>
    <name evidence="1" type="ORF">RFI_22275</name>
</gene>
<dbReference type="Proteomes" id="UP000023152">
    <property type="component" value="Unassembled WGS sequence"/>
</dbReference>
<sequence>QKHTNVFINYQLSNINYQLFVNCSIVQLLNEFNSFHVIWKDRRDNRTHKEPLNPYSITFKQGIQHVLHNLQIRNHFMCGMDELILLECEFDKYKPAISSKYQNIKMNDSDVLLHDIYKHLHHYPIIQVHWEILAIFMVPYKRTIGIERNNLPKNVSFQDISLHQKTKFNPLLYECDIHKLKIIKDTVTIKVTRNNDLQKLLHE</sequence>
<proteinExistence type="predicted"/>
<name>X6MMK4_RETFI</name>
<feature type="non-terminal residue" evidence="1">
    <location>
        <position position="1"/>
    </location>
</feature>
<dbReference type="AlphaFoldDB" id="X6MMK4"/>
<dbReference type="OrthoDB" id="6257037at2759"/>
<dbReference type="EMBL" id="ASPP01019479">
    <property type="protein sequence ID" value="ETO15089.1"/>
    <property type="molecule type" value="Genomic_DNA"/>
</dbReference>
<evidence type="ECO:0000313" key="2">
    <source>
        <dbReference type="Proteomes" id="UP000023152"/>
    </source>
</evidence>
<feature type="non-terminal residue" evidence="1">
    <location>
        <position position="203"/>
    </location>
</feature>
<comment type="caution">
    <text evidence="1">The sequence shown here is derived from an EMBL/GenBank/DDBJ whole genome shotgun (WGS) entry which is preliminary data.</text>
</comment>